<feature type="compositionally biased region" description="Basic and acidic residues" evidence="1">
    <location>
        <begin position="536"/>
        <end position="547"/>
    </location>
</feature>
<accession>A0AAE6Q9P2</accession>
<feature type="region of interest" description="Disordered" evidence="1">
    <location>
        <begin position="1"/>
        <end position="79"/>
    </location>
</feature>
<keyword evidence="3" id="KW-1185">Reference proteome</keyword>
<protein>
    <recommendedName>
        <fullName evidence="4">DUF3514 domain-containing protein</fullName>
    </recommendedName>
</protein>
<evidence type="ECO:0000313" key="2">
    <source>
        <dbReference type="EMBL" id="QGR03811.1"/>
    </source>
</evidence>
<reference evidence="2 3" key="1">
    <citation type="submission" date="2018-10" db="EMBL/GenBank/DDBJ databases">
        <title>Propagation and draft genome sequences of three atypical Erhlichia ruminantium isolates.</title>
        <authorList>
            <person name="Liebenberg J."/>
            <person name="Steyn H."/>
            <person name="Josemans A."/>
            <person name="Zweygarth E."/>
        </authorList>
    </citation>
    <scope>NUCLEOTIDE SEQUENCE [LARGE SCALE GENOMIC DNA]</scope>
    <source>
        <strain evidence="2 3">Omatjenne</strain>
    </source>
</reference>
<evidence type="ECO:0000313" key="3">
    <source>
        <dbReference type="Proteomes" id="UP000422822"/>
    </source>
</evidence>
<gene>
    <name evidence="2" type="ORF">EDL80_04600</name>
</gene>
<dbReference type="Proteomes" id="UP000422822">
    <property type="component" value="Chromosome"/>
</dbReference>
<name>A0AAE6Q9P2_EHRRU</name>
<feature type="region of interest" description="Disordered" evidence="1">
    <location>
        <begin position="526"/>
        <end position="547"/>
    </location>
</feature>
<dbReference type="RefSeq" id="WP_158407001.1">
    <property type="nucleotide sequence ID" value="NZ_CP033455.1"/>
</dbReference>
<organism evidence="2 3">
    <name type="scientific">Ehrlichia ruminantium</name>
    <name type="common">heartwater rickettsia</name>
    <name type="synonym">Cowdria ruminantium</name>
    <dbReference type="NCBI Taxonomy" id="779"/>
    <lineage>
        <taxon>Bacteria</taxon>
        <taxon>Pseudomonadati</taxon>
        <taxon>Pseudomonadota</taxon>
        <taxon>Alphaproteobacteria</taxon>
        <taxon>Rickettsiales</taxon>
        <taxon>Anaplasmataceae</taxon>
        <taxon>Ehrlichia</taxon>
    </lineage>
</organism>
<dbReference type="EMBL" id="CP033455">
    <property type="protein sequence ID" value="QGR03811.1"/>
    <property type="molecule type" value="Genomic_DNA"/>
</dbReference>
<dbReference type="AlphaFoldDB" id="A0AAE6Q9P2"/>
<sequence length="547" mass="61221">MLFSEDKEKDKKNNNDQENGDLQGDKKQGACNTDDESDSKNQTVGTGVGEEEEGVPASSVTGAEGGAEEGTEISGVAVPVSQPSGVVENVYVMQGARPKTKVKTRGTKPVTVTQPSSAVEDVYITQGAKPKAKIKAKGAKSGKKGVDRYVSKGEERLSIESSVVQDQAVSVDHVTSEIEKLDITDPVSSRRGPSIVVEDAFIPEDIDIIDASLLDPINRDISGYFSRRKSNSAELRYLQCNFVCNMLLSLYHISTAGHLALRSKVISVLGSYTSCPGIIEPLMNMIIMSMFFNAFGYGNPGQYIVYYRMNSLDFKAVQDMLRCIFNMLCKRTHTTHRVIDSLLCNYPDSIQGTCFPYSANYYKAILQLFRNLVRELRKCREFKYSEKQMVNLLLVYICIQFYGLSQYVKPIVNPGGCVFMQMLSHINYVMMRMYYKRLHDPVVIGHLTLTESILAFCSPRTIQMLPKLVESRQFTFDTIVHEIVQVIMMYATDEAIGILEDLVERYGIFEACDFSILTEGGYQATIPEEDDDDYEEHGHHHDGGYSR</sequence>
<evidence type="ECO:0008006" key="4">
    <source>
        <dbReference type="Google" id="ProtNLM"/>
    </source>
</evidence>
<proteinExistence type="predicted"/>
<feature type="compositionally biased region" description="Basic and acidic residues" evidence="1">
    <location>
        <begin position="1"/>
        <end position="15"/>
    </location>
</feature>
<evidence type="ECO:0000256" key="1">
    <source>
        <dbReference type="SAM" id="MobiDB-lite"/>
    </source>
</evidence>